<dbReference type="EMBL" id="JACHIW010000002">
    <property type="protein sequence ID" value="MBB5158179.1"/>
    <property type="molecule type" value="Genomic_DNA"/>
</dbReference>
<evidence type="ECO:0008006" key="3">
    <source>
        <dbReference type="Google" id="ProtNLM"/>
    </source>
</evidence>
<dbReference type="Proteomes" id="UP000584374">
    <property type="component" value="Unassembled WGS sequence"/>
</dbReference>
<evidence type="ECO:0000313" key="2">
    <source>
        <dbReference type="Proteomes" id="UP000584374"/>
    </source>
</evidence>
<dbReference type="AlphaFoldDB" id="A0A840QHP5"/>
<comment type="caution">
    <text evidence="1">The sequence shown here is derived from an EMBL/GenBank/DDBJ whole genome shotgun (WGS) entry which is preliminary data.</text>
</comment>
<evidence type="ECO:0000313" key="1">
    <source>
        <dbReference type="EMBL" id="MBB5158179.1"/>
    </source>
</evidence>
<accession>A0A840QHP5</accession>
<organism evidence="1 2">
    <name type="scientific">Saccharopolyspora phatthalungensis</name>
    <dbReference type="NCBI Taxonomy" id="664693"/>
    <lineage>
        <taxon>Bacteria</taxon>
        <taxon>Bacillati</taxon>
        <taxon>Actinomycetota</taxon>
        <taxon>Actinomycetes</taxon>
        <taxon>Pseudonocardiales</taxon>
        <taxon>Pseudonocardiaceae</taxon>
        <taxon>Saccharopolyspora</taxon>
    </lineage>
</organism>
<keyword evidence="2" id="KW-1185">Reference proteome</keyword>
<proteinExistence type="predicted"/>
<dbReference type="RefSeq" id="WP_184729844.1">
    <property type="nucleotide sequence ID" value="NZ_JACHIW010000002.1"/>
</dbReference>
<sequence length="210" mass="22794">MGGELRGGFALPGVSGVIMSDLRRRAAERREAAGGVLAELGIFERWAPHGRPCLVGSVALDLVEEPDIDVEVYCPVPRVAAGFEVVSGLAGLPGVRRVKFTNALDLPDAGLYFQVQYERAGLTWKVDMWVLGEQHPGPRGCDLVAPLRAALTDESRDRVLAVKEAAYARGAALGGIWVYRAVLEAGVCDYAQFRDWVADMPTGELTFWRP</sequence>
<gene>
    <name evidence="1" type="ORF">BJ970_005778</name>
</gene>
<name>A0A840QHP5_9PSEU</name>
<protein>
    <recommendedName>
        <fullName evidence="3">Nucleotidyltransferase AbiEii toxin of type IV toxin-antitoxin system</fullName>
    </recommendedName>
</protein>
<reference evidence="1 2" key="1">
    <citation type="submission" date="2020-08" db="EMBL/GenBank/DDBJ databases">
        <title>Sequencing the genomes of 1000 actinobacteria strains.</title>
        <authorList>
            <person name="Klenk H.-P."/>
        </authorList>
    </citation>
    <scope>NUCLEOTIDE SEQUENCE [LARGE SCALE GENOMIC DNA]</scope>
    <source>
        <strain evidence="1 2">DSM 45584</strain>
    </source>
</reference>